<dbReference type="EMBL" id="VBOZ01000025">
    <property type="protein sequence ID" value="TMQ64248.1"/>
    <property type="molecule type" value="Genomic_DNA"/>
</dbReference>
<dbReference type="SUPFAM" id="SSF53448">
    <property type="entry name" value="Nucleotide-diphospho-sugar transferases"/>
    <property type="match status" value="1"/>
</dbReference>
<keyword evidence="2" id="KW-0808">Transferase</keyword>
<dbReference type="AlphaFoldDB" id="A0A538TKV7"/>
<dbReference type="InterPro" id="IPR029044">
    <property type="entry name" value="Nucleotide-diphossugar_trans"/>
</dbReference>
<dbReference type="Pfam" id="PF00535">
    <property type="entry name" value="Glycos_transf_2"/>
    <property type="match status" value="1"/>
</dbReference>
<accession>A0A538TKV7</accession>
<name>A0A538TKV7_UNCEI</name>
<dbReference type="PANTHER" id="PTHR22916">
    <property type="entry name" value="GLYCOSYLTRANSFERASE"/>
    <property type="match status" value="1"/>
</dbReference>
<evidence type="ECO:0000313" key="2">
    <source>
        <dbReference type="EMBL" id="TMQ64248.1"/>
    </source>
</evidence>
<feature type="domain" description="Glycosyltransferase 2-like" evidence="1">
    <location>
        <begin position="28"/>
        <end position="187"/>
    </location>
</feature>
<dbReference type="InterPro" id="IPR001173">
    <property type="entry name" value="Glyco_trans_2-like"/>
</dbReference>
<dbReference type="Proteomes" id="UP000317691">
    <property type="component" value="Unassembled WGS sequence"/>
</dbReference>
<organism evidence="2 3">
    <name type="scientific">Eiseniibacteriota bacterium</name>
    <dbReference type="NCBI Taxonomy" id="2212470"/>
    <lineage>
        <taxon>Bacteria</taxon>
        <taxon>Candidatus Eiseniibacteriota</taxon>
    </lineage>
</organism>
<dbReference type="GO" id="GO:0016758">
    <property type="term" value="F:hexosyltransferase activity"/>
    <property type="evidence" value="ECO:0007669"/>
    <property type="project" value="UniProtKB-ARBA"/>
</dbReference>
<protein>
    <submittedName>
        <fullName evidence="2">Glycosyltransferase family 2 protein</fullName>
    </submittedName>
</protein>
<evidence type="ECO:0000259" key="1">
    <source>
        <dbReference type="Pfam" id="PF00535"/>
    </source>
</evidence>
<sequence length="342" mass="38722">MPDLSSPQDSEHDRPRAVPPLVVPPLVSVVIASYNMARYLPDAIHSALAQSYSPVEIHVVDDGSTDETERVMETFAGNPQIFYHRQKNGGQSRAKNRGIRESRGPFVAFLDADDMWSPDKLELQIPLFQDAPRVGVVYTDFQCIDAAGTYLPTTRPVYHSGAISGKLLIKNFVTGMTSVVRRECFDAVGAFDEDLPMSVDYDLWLRISTKYEFRVLDRVTYYYRQWPGQMSHNLEGRFSCAVRIMRRFIEGNPGLVDPATVAEAWAHTYVGRGESIRVLDRRPLNALAFYARALRQQPRYLPAWKGVAKLVLPWLANDRRRIEVHTVARTGRPDHENGRASS</sequence>
<evidence type="ECO:0000313" key="3">
    <source>
        <dbReference type="Proteomes" id="UP000317691"/>
    </source>
</evidence>
<reference evidence="2 3" key="1">
    <citation type="journal article" date="2019" name="Nat. Microbiol.">
        <title>Mediterranean grassland soil C-N compound turnover is dependent on rainfall and depth, and is mediated by genomically divergent microorganisms.</title>
        <authorList>
            <person name="Diamond S."/>
            <person name="Andeer P.F."/>
            <person name="Li Z."/>
            <person name="Crits-Christoph A."/>
            <person name="Burstein D."/>
            <person name="Anantharaman K."/>
            <person name="Lane K.R."/>
            <person name="Thomas B.C."/>
            <person name="Pan C."/>
            <person name="Northen T.R."/>
            <person name="Banfield J.F."/>
        </authorList>
    </citation>
    <scope>NUCLEOTIDE SEQUENCE [LARGE SCALE GENOMIC DNA]</scope>
    <source>
        <strain evidence="2">WS_9</strain>
    </source>
</reference>
<dbReference type="PANTHER" id="PTHR22916:SF3">
    <property type="entry name" value="UDP-GLCNAC:BETAGAL BETA-1,3-N-ACETYLGLUCOSAMINYLTRANSFERASE-LIKE PROTEIN 1"/>
    <property type="match status" value="1"/>
</dbReference>
<gene>
    <name evidence="2" type="ORF">E6K79_08195</name>
</gene>
<dbReference type="Gene3D" id="3.90.550.10">
    <property type="entry name" value="Spore Coat Polysaccharide Biosynthesis Protein SpsA, Chain A"/>
    <property type="match status" value="1"/>
</dbReference>
<comment type="caution">
    <text evidence="2">The sequence shown here is derived from an EMBL/GenBank/DDBJ whole genome shotgun (WGS) entry which is preliminary data.</text>
</comment>
<dbReference type="CDD" id="cd00761">
    <property type="entry name" value="Glyco_tranf_GTA_type"/>
    <property type="match status" value="1"/>
</dbReference>
<proteinExistence type="predicted"/>